<gene>
    <name evidence="2" type="ORF">DSM104440_00872</name>
</gene>
<dbReference type="EMBL" id="CP053073">
    <property type="protein sequence ID" value="QJR14079.1"/>
    <property type="molecule type" value="Genomic_DNA"/>
</dbReference>
<evidence type="ECO:0000256" key="1">
    <source>
        <dbReference type="SAM" id="SignalP"/>
    </source>
</evidence>
<accession>A0A6M4H3C6</accession>
<feature type="signal peptide" evidence="1">
    <location>
        <begin position="1"/>
        <end position="22"/>
    </location>
</feature>
<sequence length="76" mass="7642">MKALLLALATSAALLLSPPAAAQLGKFLHGDAPAQPKAPPPKQLAVVSAAPGIAADPQVESFLRAFADALMARDGN</sequence>
<reference evidence="2 3" key="1">
    <citation type="submission" date="2020-04" db="EMBL/GenBank/DDBJ databases">
        <title>Usitatibacter rugosus gen. nov., sp. nov. and Usitatibacter palustris sp. nov., novel members of Usitatibacteraceae fam. nov. within the order Nitrosomonadales isolated from soil.</title>
        <authorList>
            <person name="Huber K.J."/>
            <person name="Neumann-Schaal M."/>
            <person name="Geppert A."/>
            <person name="Luckner M."/>
            <person name="Wanner G."/>
            <person name="Overmann J."/>
        </authorList>
    </citation>
    <scope>NUCLEOTIDE SEQUENCE [LARGE SCALE GENOMIC DNA]</scope>
    <source>
        <strain evidence="2 3">Swamp67</strain>
    </source>
</reference>
<dbReference type="InParanoid" id="A0A6M4H3C6"/>
<dbReference type="AlphaFoldDB" id="A0A6M4H3C6"/>
<name>A0A6M4H3C6_9PROT</name>
<dbReference type="RefSeq" id="WP_171160867.1">
    <property type="nucleotide sequence ID" value="NZ_CP053073.1"/>
</dbReference>
<organism evidence="2 3">
    <name type="scientific">Usitatibacter palustris</name>
    <dbReference type="NCBI Taxonomy" id="2732487"/>
    <lineage>
        <taxon>Bacteria</taxon>
        <taxon>Pseudomonadati</taxon>
        <taxon>Pseudomonadota</taxon>
        <taxon>Betaproteobacteria</taxon>
        <taxon>Nitrosomonadales</taxon>
        <taxon>Usitatibacteraceae</taxon>
        <taxon>Usitatibacter</taxon>
    </lineage>
</organism>
<keyword evidence="1" id="KW-0732">Signal</keyword>
<feature type="chain" id="PRO_5026984032" evidence="1">
    <location>
        <begin position="23"/>
        <end position="76"/>
    </location>
</feature>
<keyword evidence="3" id="KW-1185">Reference proteome</keyword>
<evidence type="ECO:0000313" key="2">
    <source>
        <dbReference type="EMBL" id="QJR14079.1"/>
    </source>
</evidence>
<protein>
    <submittedName>
        <fullName evidence="2">Uncharacterized protein</fullName>
    </submittedName>
</protein>
<proteinExistence type="predicted"/>
<dbReference type="KEGG" id="upl:DSM104440_00872"/>
<evidence type="ECO:0000313" key="3">
    <source>
        <dbReference type="Proteomes" id="UP000503096"/>
    </source>
</evidence>
<dbReference type="Proteomes" id="UP000503096">
    <property type="component" value="Chromosome"/>
</dbReference>